<evidence type="ECO:0000256" key="6">
    <source>
        <dbReference type="ARBA" id="ARBA00022850"/>
    </source>
</evidence>
<sequence>MKLLALTVVLLTVCGLEGHVIRREAEEAGVQGLFGQYFQTLTDYSRDLVDKVKAPELQAQAKAYFEKTQEQLPPPCAALWCSGRLNGHAMCQTKHSPWADGTPCGPSQACMGGVCLPGAQLKDFHVRTAGTRGPGPEAGGPPAGRNPVRRPTSSVRPRGRIYCAGRRSERSATVTVPARSEAQSGEADGDGDKSMTDLFAGGGGGRGRAKGASGGGAEGSGR</sequence>
<dbReference type="PANTHER" id="PTHR11027:SF0">
    <property type="entry name" value="APOLIPOPROTEIN A-II"/>
    <property type="match status" value="1"/>
</dbReference>
<evidence type="ECO:0000256" key="8">
    <source>
        <dbReference type="ARBA" id="ARBA00030900"/>
    </source>
</evidence>
<feature type="compositionally biased region" description="Gly residues" evidence="9">
    <location>
        <begin position="132"/>
        <end position="142"/>
    </location>
</feature>
<organism evidence="11 12">
    <name type="scientific">Ornithorhynchus anatinus</name>
    <name type="common">Duckbill platypus</name>
    <dbReference type="NCBI Taxonomy" id="9258"/>
    <lineage>
        <taxon>Eukaryota</taxon>
        <taxon>Metazoa</taxon>
        <taxon>Chordata</taxon>
        <taxon>Craniata</taxon>
        <taxon>Vertebrata</taxon>
        <taxon>Euteleostomi</taxon>
        <taxon>Mammalia</taxon>
        <taxon>Monotremata</taxon>
        <taxon>Ornithorhynchidae</taxon>
        <taxon>Ornithorhynchus</taxon>
    </lineage>
</organism>
<evidence type="ECO:0000313" key="11">
    <source>
        <dbReference type="Ensembl" id="ENSOANP00000051118.1"/>
    </source>
</evidence>
<dbReference type="Ensembl" id="ENSOANT00000069092.1">
    <property type="protein sequence ID" value="ENSOANP00000051118.1"/>
    <property type="gene ID" value="ENSOANG00000039172.1"/>
</dbReference>
<dbReference type="Bgee" id="ENSOANG00000039172">
    <property type="expression patterns" value="Expressed in liver and 9 other cell types or tissues"/>
</dbReference>
<dbReference type="GO" id="GO:0034364">
    <property type="term" value="C:high-density lipoprotein particle"/>
    <property type="evidence" value="ECO:0007669"/>
    <property type="project" value="UniProtKB-KW"/>
</dbReference>
<proteinExistence type="inferred from homology"/>
<keyword evidence="7" id="KW-0445">Lipid transport</keyword>
<evidence type="ECO:0000256" key="5">
    <source>
        <dbReference type="ARBA" id="ARBA00022525"/>
    </source>
</evidence>
<dbReference type="Pfam" id="PF04711">
    <property type="entry name" value="ApoA-II"/>
    <property type="match status" value="1"/>
</dbReference>
<dbReference type="GeneTree" id="ENSGT00390000003306"/>
<evidence type="ECO:0000256" key="2">
    <source>
        <dbReference type="ARBA" id="ARBA00010232"/>
    </source>
</evidence>
<dbReference type="GO" id="GO:0016787">
    <property type="term" value="F:hydrolase activity"/>
    <property type="evidence" value="ECO:0007669"/>
    <property type="project" value="UniProtKB-KW"/>
</dbReference>
<feature type="region of interest" description="Disordered" evidence="9">
    <location>
        <begin position="127"/>
        <end position="222"/>
    </location>
</feature>
<dbReference type="GO" id="GO:0042157">
    <property type="term" value="P:lipoprotein metabolic process"/>
    <property type="evidence" value="ECO:0007669"/>
    <property type="project" value="InterPro"/>
</dbReference>
<dbReference type="Gene3D" id="6.10.250.100">
    <property type="match status" value="1"/>
</dbReference>
<keyword evidence="10" id="KW-0732">Signal</keyword>
<dbReference type="GO" id="GO:0006869">
    <property type="term" value="P:lipid transport"/>
    <property type="evidence" value="ECO:0007669"/>
    <property type="project" value="UniProtKB-KW"/>
</dbReference>
<dbReference type="InterPro" id="IPR036172">
    <property type="entry name" value="ApoA-II_sf"/>
</dbReference>
<feature type="chain" id="PRO_5026109167" description="Apolipoprotein A-II" evidence="10">
    <location>
        <begin position="19"/>
        <end position="222"/>
    </location>
</feature>
<evidence type="ECO:0000256" key="4">
    <source>
        <dbReference type="ARBA" id="ARBA00022448"/>
    </source>
</evidence>
<feature type="compositionally biased region" description="Gly residues" evidence="9">
    <location>
        <begin position="200"/>
        <end position="222"/>
    </location>
</feature>
<dbReference type="GO" id="GO:0008289">
    <property type="term" value="F:lipid binding"/>
    <property type="evidence" value="ECO:0007669"/>
    <property type="project" value="InterPro"/>
</dbReference>
<dbReference type="GO" id="GO:0046872">
    <property type="term" value="F:metal ion binding"/>
    <property type="evidence" value="ECO:0007669"/>
    <property type="project" value="UniProtKB-KW"/>
</dbReference>
<reference evidence="11 12" key="1">
    <citation type="journal article" date="2008" name="Nature">
        <title>Genome analysis of the platypus reveals unique signatures of evolution.</title>
        <authorList>
            <person name="Warren W.C."/>
            <person name="Hillier L.W."/>
            <person name="Marshall Graves J.A."/>
            <person name="Birney E."/>
            <person name="Ponting C.P."/>
            <person name="Grutzner F."/>
            <person name="Belov K."/>
            <person name="Miller W."/>
            <person name="Clarke L."/>
            <person name="Chinwalla A.T."/>
            <person name="Yang S.P."/>
            <person name="Heger A."/>
            <person name="Locke D.P."/>
            <person name="Miethke P."/>
            <person name="Waters P.D."/>
            <person name="Veyrunes F."/>
            <person name="Fulton L."/>
            <person name="Fulton B."/>
            <person name="Graves T."/>
            <person name="Wallis J."/>
            <person name="Puente X.S."/>
            <person name="Lopez-Otin C."/>
            <person name="Ordonez G.R."/>
            <person name="Eichler E.E."/>
            <person name="Chen L."/>
            <person name="Cheng Z."/>
            <person name="Deakin J.E."/>
            <person name="Alsop A."/>
            <person name="Thompson K."/>
            <person name="Kirby P."/>
            <person name="Papenfuss A.T."/>
            <person name="Wakefield M.J."/>
            <person name="Olender T."/>
            <person name="Lancet D."/>
            <person name="Huttley G.A."/>
            <person name="Smit A.F."/>
            <person name="Pask A."/>
            <person name="Temple-Smith P."/>
            <person name="Batzer M.A."/>
            <person name="Walker J.A."/>
            <person name="Konkel M.K."/>
            <person name="Harris R.S."/>
            <person name="Whittington C.M."/>
            <person name="Wong E.S."/>
            <person name="Gemmell N.J."/>
            <person name="Buschiazzo E."/>
            <person name="Vargas Jentzsch I.M."/>
            <person name="Merkel A."/>
            <person name="Schmitz J."/>
            <person name="Zemann A."/>
            <person name="Churakov G."/>
            <person name="Kriegs J.O."/>
            <person name="Brosius J."/>
            <person name="Murchison E.P."/>
            <person name="Sachidanandam R."/>
            <person name="Smith C."/>
            <person name="Hannon G.J."/>
            <person name="Tsend-Ayush E."/>
            <person name="McMillan D."/>
            <person name="Attenborough R."/>
            <person name="Rens W."/>
            <person name="Ferguson-Smith M."/>
            <person name="Lefevre C.M."/>
            <person name="Sharp J.A."/>
            <person name="Nicholas K.R."/>
            <person name="Ray D.A."/>
            <person name="Kube M."/>
            <person name="Reinhardt R."/>
            <person name="Pringle T.H."/>
            <person name="Taylor J."/>
            <person name="Jones R.C."/>
            <person name="Nixon B."/>
            <person name="Dacheux J.L."/>
            <person name="Niwa H."/>
            <person name="Sekita Y."/>
            <person name="Huang X."/>
            <person name="Stark A."/>
            <person name="Kheradpour P."/>
            <person name="Kellis M."/>
            <person name="Flicek P."/>
            <person name="Chen Y."/>
            <person name="Webber C."/>
            <person name="Hardison R."/>
            <person name="Nelson J."/>
            <person name="Hallsworth-Pepin K."/>
            <person name="Delehaunty K."/>
            <person name="Markovic C."/>
            <person name="Minx P."/>
            <person name="Feng Y."/>
            <person name="Kremitzki C."/>
            <person name="Mitreva M."/>
            <person name="Glasscock J."/>
            <person name="Wylie T."/>
            <person name="Wohldmann P."/>
            <person name="Thiru P."/>
            <person name="Nhan M.N."/>
            <person name="Pohl C.S."/>
            <person name="Smith S.M."/>
            <person name="Hou S."/>
            <person name="Nefedov M."/>
            <person name="de Jong P.J."/>
            <person name="Renfree M.B."/>
            <person name="Mardis E.R."/>
            <person name="Wilson R.K."/>
        </authorList>
    </citation>
    <scope>NUCLEOTIDE SEQUENCE [LARGE SCALE GENOMIC DNA]</scope>
    <source>
        <strain evidence="11 12">Glennie</strain>
    </source>
</reference>
<comment type="similarity">
    <text evidence="2">Belongs to the apolipoprotein A2 family.</text>
</comment>
<protein>
    <recommendedName>
        <fullName evidence="3">Apolipoprotein A-II</fullName>
    </recommendedName>
    <alternativeName>
        <fullName evidence="8">Apolipoprotein A2</fullName>
    </alternativeName>
</protein>
<accession>A0A6I8P9W0</accession>
<keyword evidence="12" id="KW-1185">Reference proteome</keyword>
<dbReference type="InterPro" id="IPR006801">
    <property type="entry name" value="ApoA-II"/>
</dbReference>
<keyword evidence="4" id="KW-0813">Transport</keyword>
<reference evidence="11" key="3">
    <citation type="submission" date="2025-09" db="UniProtKB">
        <authorList>
            <consortium name="Ensembl"/>
        </authorList>
    </citation>
    <scope>IDENTIFICATION</scope>
    <source>
        <strain evidence="11">Glennie</strain>
    </source>
</reference>
<dbReference type="PANTHER" id="PTHR11027">
    <property type="entry name" value="APOLIPOPROTEIN A-II"/>
    <property type="match status" value="1"/>
</dbReference>
<name>A0A6I8P9W0_ORNAN</name>
<comment type="subcellular location">
    <subcellularLocation>
        <location evidence="1">Secreted</location>
    </subcellularLocation>
</comment>
<keyword evidence="5" id="KW-0964">Secreted</keyword>
<evidence type="ECO:0000256" key="3">
    <source>
        <dbReference type="ARBA" id="ARBA00022421"/>
    </source>
</evidence>
<evidence type="ECO:0000256" key="1">
    <source>
        <dbReference type="ARBA" id="ARBA00004613"/>
    </source>
</evidence>
<keyword evidence="6" id="KW-0345">HDL</keyword>
<evidence type="ECO:0000256" key="9">
    <source>
        <dbReference type="SAM" id="MobiDB-lite"/>
    </source>
</evidence>
<feature type="signal peptide" evidence="10">
    <location>
        <begin position="1"/>
        <end position="18"/>
    </location>
</feature>
<evidence type="ECO:0000256" key="7">
    <source>
        <dbReference type="ARBA" id="ARBA00023055"/>
    </source>
</evidence>
<feature type="compositionally biased region" description="Low complexity" evidence="9">
    <location>
        <begin position="143"/>
        <end position="156"/>
    </location>
</feature>
<dbReference type="AlphaFoldDB" id="A0A6I8P9W0"/>
<reference evidence="11" key="2">
    <citation type="submission" date="2025-08" db="UniProtKB">
        <authorList>
            <consortium name="Ensembl"/>
        </authorList>
    </citation>
    <scope>IDENTIFICATION</scope>
    <source>
        <strain evidence="11">Glennie</strain>
    </source>
</reference>
<gene>
    <name evidence="11" type="primary">APOA2</name>
</gene>
<evidence type="ECO:0000256" key="10">
    <source>
        <dbReference type="SAM" id="SignalP"/>
    </source>
</evidence>
<dbReference type="Proteomes" id="UP000002279">
    <property type="component" value="Chromosome X5"/>
</dbReference>
<dbReference type="SUPFAM" id="SSF82936">
    <property type="entry name" value="Apolipoprotein A-II"/>
    <property type="match status" value="1"/>
</dbReference>
<evidence type="ECO:0000313" key="12">
    <source>
        <dbReference type="Proteomes" id="UP000002279"/>
    </source>
</evidence>